<dbReference type="AlphaFoldDB" id="A0A1E7NM60"/>
<dbReference type="RefSeq" id="WP_044261580.1">
    <property type="nucleotide sequence ID" value="NZ_CUIP01000002.1"/>
</dbReference>
<accession>A0A1E7NM60</accession>
<gene>
    <name evidence="2" type="ORF">AJY60_05060</name>
    <name evidence="3" type="ORF">C3H42_02000</name>
    <name evidence="1" type="ORF">F8Y55_08810</name>
</gene>
<protein>
    <submittedName>
        <fullName evidence="3">Uncharacterized protein</fullName>
    </submittedName>
</protein>
<dbReference type="Proteomes" id="UP000865560">
    <property type="component" value="Unassembled WGS sequence"/>
</dbReference>
<evidence type="ECO:0000313" key="5">
    <source>
        <dbReference type="Proteomes" id="UP000421425"/>
    </source>
</evidence>
<evidence type="ECO:0000313" key="1">
    <source>
        <dbReference type="EMBL" id="ECZ5738706.1"/>
    </source>
</evidence>
<reference evidence="1 5" key="3">
    <citation type="submission" date="2019-10" db="EMBL/GenBank/DDBJ databases">
        <authorList>
            <consortium name="PulseNet: The National Subtyping Network for Foodborne Disease Surveillance"/>
            <person name="Tarr C.L."/>
            <person name="Trees E."/>
            <person name="Katz L.S."/>
            <person name="Carleton-Romer H.A."/>
            <person name="Stroika S."/>
            <person name="Kucerova Z."/>
            <person name="Roache K.F."/>
            <person name="Sabol A.L."/>
            <person name="Besser J."/>
            <person name="Gerner-Smidt P."/>
        </authorList>
    </citation>
    <scope>NUCLEOTIDE SEQUENCE [LARGE SCALE GENOMIC DNA]</scope>
    <source>
        <strain evidence="1 5">PNUSAC012091</strain>
    </source>
</reference>
<comment type="caution">
    <text evidence="3">The sequence shown here is derived from an EMBL/GenBank/DDBJ whole genome shotgun (WGS) entry which is preliminary data.</text>
</comment>
<sequence>MSFKPIQKDNDAFKKAQRAKVIESLAMRGYALVKISSNGFLMKKGFEKDILCKQIIAQDTTASVSLSIKKPFTNTLKDGGFLKKCEAQQETKALMNLQKTNSKA</sequence>
<proteinExistence type="predicted"/>
<name>A0A1E7NM60_CAMJU</name>
<dbReference type="Proteomes" id="UP000421425">
    <property type="component" value="Unassembled WGS sequence"/>
</dbReference>
<evidence type="ECO:0000313" key="2">
    <source>
        <dbReference type="EMBL" id="OEV47873.1"/>
    </source>
</evidence>
<dbReference type="EMBL" id="AALHBX010000019">
    <property type="protein sequence ID" value="ECZ5738706.1"/>
    <property type="molecule type" value="Genomic_DNA"/>
</dbReference>
<evidence type="ECO:0000313" key="4">
    <source>
        <dbReference type="Proteomes" id="UP000287237"/>
    </source>
</evidence>
<reference evidence="3 4" key="2">
    <citation type="journal article" date="2019" name="Appl. Environ. Microbiol.">
        <title>Population genetics and characterization of Campylobacter jejuni isolates in western jackdaws and game birds in Finland.</title>
        <authorList>
            <person name="Kovanen S."/>
            <person name="Rossi M."/>
            <person name="Pohja-Mykra M."/>
            <person name="Nieminen T."/>
            <person name="Raunio-Saarnisto M."/>
            <person name="Sauvala M."/>
            <person name="Fredriksson-Ahomaa M."/>
            <person name="Hanninen M.L."/>
            <person name="Kivisto R."/>
        </authorList>
    </citation>
    <scope>NUCLEOTIDE SEQUENCE [LARGE SCALE GENOMIC DNA]</scope>
    <source>
        <strain evidence="3 4">CB296</strain>
    </source>
</reference>
<reference evidence="2 6" key="1">
    <citation type="submission" date="2016-09" db="EMBL/GenBank/DDBJ databases">
        <title>Campylobacter from American crows.</title>
        <authorList>
            <person name="Weis A.M."/>
            <person name="Weimer B.C."/>
            <person name="Townsend A.K."/>
            <person name="Taff C."/>
        </authorList>
    </citation>
    <scope>NUCLEOTIDE SEQUENCE [LARGE SCALE GENOMIC DNA]</scope>
    <source>
        <strain evidence="2 6">BCW_3791</strain>
    </source>
</reference>
<dbReference type="EMBL" id="MJVJ01000077">
    <property type="protein sequence ID" value="OEV47873.1"/>
    <property type="molecule type" value="Genomic_DNA"/>
</dbReference>
<evidence type="ECO:0000313" key="6">
    <source>
        <dbReference type="Proteomes" id="UP000865560"/>
    </source>
</evidence>
<dbReference type="Proteomes" id="UP000287237">
    <property type="component" value="Unassembled WGS sequence"/>
</dbReference>
<organism evidence="3 4">
    <name type="scientific">Campylobacter jejuni</name>
    <dbReference type="NCBI Taxonomy" id="197"/>
    <lineage>
        <taxon>Bacteria</taxon>
        <taxon>Pseudomonadati</taxon>
        <taxon>Campylobacterota</taxon>
        <taxon>Epsilonproteobacteria</taxon>
        <taxon>Campylobacterales</taxon>
        <taxon>Campylobacteraceae</taxon>
        <taxon>Campylobacter</taxon>
    </lineage>
</organism>
<evidence type="ECO:0000313" key="3">
    <source>
        <dbReference type="EMBL" id="RTJ96990.1"/>
    </source>
</evidence>
<dbReference type="EMBL" id="PRCK01000001">
    <property type="protein sequence ID" value="RTJ96990.1"/>
    <property type="molecule type" value="Genomic_DNA"/>
</dbReference>